<evidence type="ECO:0000313" key="2">
    <source>
        <dbReference type="EMBL" id="KAJ8360374.1"/>
    </source>
</evidence>
<dbReference type="InterPro" id="IPR009079">
    <property type="entry name" value="4_helix_cytokine-like_core"/>
</dbReference>
<dbReference type="GO" id="GO:0008083">
    <property type="term" value="F:growth factor activity"/>
    <property type="evidence" value="ECO:0007669"/>
    <property type="project" value="InterPro"/>
</dbReference>
<comment type="caution">
    <text evidence="2">The sequence shown here is derived from an EMBL/GenBank/DDBJ whole genome shotgun (WGS) entry which is preliminary data.</text>
</comment>
<dbReference type="AlphaFoldDB" id="A0A9Q1IYD9"/>
<keyword evidence="1" id="KW-0812">Transmembrane</keyword>
<dbReference type="EMBL" id="JAINUF010000005">
    <property type="protein sequence ID" value="KAJ8360374.1"/>
    <property type="molecule type" value="Genomic_DNA"/>
</dbReference>
<dbReference type="Proteomes" id="UP001152622">
    <property type="component" value="Chromosome 5"/>
</dbReference>
<dbReference type="SUPFAM" id="SSF47266">
    <property type="entry name" value="4-helical cytokines"/>
    <property type="match status" value="1"/>
</dbReference>
<dbReference type="GO" id="GO:0005615">
    <property type="term" value="C:extracellular space"/>
    <property type="evidence" value="ECO:0007669"/>
    <property type="project" value="TreeGrafter"/>
</dbReference>
<dbReference type="InterPro" id="IPR008001">
    <property type="entry name" value="MCSF-1"/>
</dbReference>
<dbReference type="OrthoDB" id="8702024at2759"/>
<keyword evidence="1" id="KW-0472">Membrane</keyword>
<sequence>MCFRLVLGDVPGPCRHSVTKEHLLNIKQLIENQSQNDCSIAYTFMERQSLSKVCYVKAAFPQILELLSTHFQYVESSDNYRYVFTLKTLVFNIYSQKCIPEINEEIEDNPVRFVKDYSSSLREALEKIREIIQLYMELMTENDKPVEWNCEEEYAEDYPESTTALAQNTGLSTQSSDLMDSESSSEQVARDSGNFFQNGTQGASHISYKTAFIAASVCGGLLLLITLYCFRKQKKLKALLHSSAVKENQRLTMQQRRDEMQHYEMTEQPCLDSSS</sequence>
<evidence type="ECO:0000256" key="1">
    <source>
        <dbReference type="SAM" id="Phobius"/>
    </source>
</evidence>
<dbReference type="GO" id="GO:0016020">
    <property type="term" value="C:membrane"/>
    <property type="evidence" value="ECO:0007669"/>
    <property type="project" value="InterPro"/>
</dbReference>
<dbReference type="Gene3D" id="1.20.1250.10">
    <property type="match status" value="1"/>
</dbReference>
<dbReference type="Pfam" id="PF05337">
    <property type="entry name" value="CSF-1"/>
    <property type="match status" value="1"/>
</dbReference>
<gene>
    <name evidence="2" type="ORF">SKAU_G00168990</name>
</gene>
<dbReference type="GO" id="GO:0005125">
    <property type="term" value="F:cytokine activity"/>
    <property type="evidence" value="ECO:0007669"/>
    <property type="project" value="InterPro"/>
</dbReference>
<dbReference type="PANTHER" id="PTHR10058">
    <property type="entry name" value="MACROPHAGE COLONY STIMULATING FACTOR"/>
    <property type="match status" value="1"/>
</dbReference>
<accession>A0A9Q1IYD9</accession>
<dbReference type="PANTHER" id="PTHR10058:SF0">
    <property type="entry name" value="MACROPHAGE COLONY-STIMULATING FACTOR 1"/>
    <property type="match status" value="1"/>
</dbReference>
<organism evidence="2 3">
    <name type="scientific">Synaphobranchus kaupii</name>
    <name type="common">Kaup's arrowtooth eel</name>
    <dbReference type="NCBI Taxonomy" id="118154"/>
    <lineage>
        <taxon>Eukaryota</taxon>
        <taxon>Metazoa</taxon>
        <taxon>Chordata</taxon>
        <taxon>Craniata</taxon>
        <taxon>Vertebrata</taxon>
        <taxon>Euteleostomi</taxon>
        <taxon>Actinopterygii</taxon>
        <taxon>Neopterygii</taxon>
        <taxon>Teleostei</taxon>
        <taxon>Anguilliformes</taxon>
        <taxon>Synaphobranchidae</taxon>
        <taxon>Synaphobranchus</taxon>
    </lineage>
</organism>
<reference evidence="2" key="1">
    <citation type="journal article" date="2023" name="Science">
        <title>Genome structures resolve the early diversification of teleost fishes.</title>
        <authorList>
            <person name="Parey E."/>
            <person name="Louis A."/>
            <person name="Montfort J."/>
            <person name="Bouchez O."/>
            <person name="Roques C."/>
            <person name="Iampietro C."/>
            <person name="Lluch J."/>
            <person name="Castinel A."/>
            <person name="Donnadieu C."/>
            <person name="Desvignes T."/>
            <person name="Floi Bucao C."/>
            <person name="Jouanno E."/>
            <person name="Wen M."/>
            <person name="Mejri S."/>
            <person name="Dirks R."/>
            <person name="Jansen H."/>
            <person name="Henkel C."/>
            <person name="Chen W.J."/>
            <person name="Zahm M."/>
            <person name="Cabau C."/>
            <person name="Klopp C."/>
            <person name="Thompson A.W."/>
            <person name="Robinson-Rechavi M."/>
            <person name="Braasch I."/>
            <person name="Lecointre G."/>
            <person name="Bobe J."/>
            <person name="Postlethwait J.H."/>
            <person name="Berthelot C."/>
            <person name="Roest Crollius H."/>
            <person name="Guiguen Y."/>
        </authorList>
    </citation>
    <scope>NUCLEOTIDE SEQUENCE</scope>
    <source>
        <strain evidence="2">WJC10195</strain>
    </source>
</reference>
<keyword evidence="1" id="KW-1133">Transmembrane helix</keyword>
<proteinExistence type="predicted"/>
<protein>
    <submittedName>
        <fullName evidence="2">Uncharacterized protein</fullName>
    </submittedName>
</protein>
<feature type="transmembrane region" description="Helical" evidence="1">
    <location>
        <begin position="211"/>
        <end position="230"/>
    </location>
</feature>
<name>A0A9Q1IYD9_SYNKA</name>
<evidence type="ECO:0000313" key="3">
    <source>
        <dbReference type="Proteomes" id="UP001152622"/>
    </source>
</evidence>
<dbReference type="FunFam" id="1.20.1250.10:FF:000056">
    <property type="entry name" value="Colony-stimulating factor 1b (macrophage)"/>
    <property type="match status" value="1"/>
</dbReference>
<keyword evidence="3" id="KW-1185">Reference proteome</keyword>